<dbReference type="InterPro" id="IPR020472">
    <property type="entry name" value="WD40_PAC1"/>
</dbReference>
<reference evidence="4 5" key="1">
    <citation type="submission" date="2006-10" db="EMBL/GenBank/DDBJ databases">
        <title>The Genome Sequence of Batrachochytrium dendrobatidis JEL423.</title>
        <authorList>
            <consortium name="The Broad Institute Genome Sequencing Platform"/>
            <person name="Birren B."/>
            <person name="Lander E."/>
            <person name="Galagan J."/>
            <person name="Cuomo C."/>
            <person name="Devon K."/>
            <person name="Jaffe D."/>
            <person name="Butler J."/>
            <person name="Alvarez P."/>
            <person name="Gnerre S."/>
            <person name="Grabherr M."/>
            <person name="Kleber M."/>
            <person name="Mauceli E."/>
            <person name="Brockman W."/>
            <person name="Young S."/>
            <person name="LaButti K."/>
            <person name="Sykes S."/>
            <person name="DeCaprio D."/>
            <person name="Crawford M."/>
            <person name="Koehrsen M."/>
            <person name="Engels R."/>
            <person name="Montgomery P."/>
            <person name="Pearson M."/>
            <person name="Howarth C."/>
            <person name="Larson L."/>
            <person name="White J."/>
            <person name="O'Leary S."/>
            <person name="Kodira C."/>
            <person name="Zeng Q."/>
            <person name="Yandava C."/>
            <person name="Alvarado L."/>
            <person name="Longcore J."/>
            <person name="James T."/>
        </authorList>
    </citation>
    <scope>NUCLEOTIDE SEQUENCE [LARGE SCALE GENOMIC DNA]</scope>
    <source>
        <strain evidence="4 5">JEL423</strain>
    </source>
</reference>
<dbReference type="InterPro" id="IPR001680">
    <property type="entry name" value="WD40_rpt"/>
</dbReference>
<organism evidence="4 5">
    <name type="scientific">Batrachochytrium dendrobatidis (strain JEL423)</name>
    <dbReference type="NCBI Taxonomy" id="403673"/>
    <lineage>
        <taxon>Eukaryota</taxon>
        <taxon>Fungi</taxon>
        <taxon>Fungi incertae sedis</taxon>
        <taxon>Chytridiomycota</taxon>
        <taxon>Chytridiomycota incertae sedis</taxon>
        <taxon>Chytridiomycetes</taxon>
        <taxon>Rhizophydiales</taxon>
        <taxon>Rhizophydiales incertae sedis</taxon>
        <taxon>Batrachochytrium</taxon>
    </lineage>
</organism>
<dbReference type="eggNOG" id="KOG0274">
    <property type="taxonomic scope" value="Eukaryota"/>
</dbReference>
<name>A0A177WH63_BATDL</name>
<dbReference type="GO" id="GO:1990234">
    <property type="term" value="C:transferase complex"/>
    <property type="evidence" value="ECO:0007669"/>
    <property type="project" value="UniProtKB-ARBA"/>
</dbReference>
<dbReference type="AlphaFoldDB" id="A0A177WH63"/>
<dbReference type="PRINTS" id="PR00320">
    <property type="entry name" value="GPROTEINBRPT"/>
</dbReference>
<proteinExistence type="predicted"/>
<dbReference type="InterPro" id="IPR036322">
    <property type="entry name" value="WD40_repeat_dom_sf"/>
</dbReference>
<keyword evidence="1 3" id="KW-0853">WD repeat</keyword>
<dbReference type="OrthoDB" id="538223at2759"/>
<dbReference type="Proteomes" id="UP000077115">
    <property type="component" value="Unassembled WGS sequence"/>
</dbReference>
<reference evidence="4 5" key="2">
    <citation type="submission" date="2016-05" db="EMBL/GenBank/DDBJ databases">
        <title>Lineage-specific infection strategies underlie the spectrum of fungal disease in amphibians.</title>
        <authorList>
            <person name="Cuomo C.A."/>
            <person name="Farrer R.A."/>
            <person name="James T."/>
            <person name="Longcore J."/>
            <person name="Birren B."/>
        </authorList>
    </citation>
    <scope>NUCLEOTIDE SEQUENCE [LARGE SCALE GENOMIC DNA]</scope>
    <source>
        <strain evidence="4 5">JEL423</strain>
    </source>
</reference>
<dbReference type="CDD" id="cd00200">
    <property type="entry name" value="WD40"/>
    <property type="match status" value="1"/>
</dbReference>
<dbReference type="SUPFAM" id="SSF50978">
    <property type="entry name" value="WD40 repeat-like"/>
    <property type="match status" value="1"/>
</dbReference>
<accession>A0A177WH63</accession>
<dbReference type="VEuPathDB" id="FungiDB:BDEG_22989"/>
<dbReference type="STRING" id="403673.A0A177WH63"/>
<feature type="repeat" description="WD" evidence="3">
    <location>
        <begin position="151"/>
        <end position="190"/>
    </location>
</feature>
<sequence length="348" mass="39178">MFNIRYLLTFYLKYYQSNIPIFAFRGHEGTVYSLDVQWKGGVAPSRAVSASAKSRRKVGTEDSGLDVAVLVTGSHDQCVVIWEVITSQFGKSDLSVKVDQIKKLKAHTGDVYALELLHDAENLRRIGTFVSGGDYTIRTWNKDLSTASQTLHGHTGYVACLKVRGKRAFSGSWDTTIRSWNLETGKGMHVFKGHKNIVNCIDVIDTDVFSGSWDMNIIQWSRATGELVHIYKGHTDGVQCIQYYEEQLFSGSMDKTIRVWNTKTAKTIKTFRGHQGGIECLHVVNGYCFSGSYDKMIRCFKIDSGDCVMMFSGHTDGGSGDKSVRLWDVRDLVQARPKSWWRKLFCCG</sequence>
<dbReference type="EMBL" id="DS022302">
    <property type="protein sequence ID" value="OAJ39116.1"/>
    <property type="molecule type" value="Genomic_DNA"/>
</dbReference>
<evidence type="ECO:0000313" key="4">
    <source>
        <dbReference type="EMBL" id="OAJ39116.1"/>
    </source>
</evidence>
<gene>
    <name evidence="4" type="ORF">BDEG_22989</name>
</gene>
<dbReference type="PROSITE" id="PS00678">
    <property type="entry name" value="WD_REPEATS_1"/>
    <property type="match status" value="2"/>
</dbReference>
<protein>
    <submittedName>
        <fullName evidence="4">Uncharacterized protein</fullName>
    </submittedName>
</protein>
<evidence type="ECO:0000256" key="1">
    <source>
        <dbReference type="ARBA" id="ARBA00022574"/>
    </source>
</evidence>
<dbReference type="PROSITE" id="PS50294">
    <property type="entry name" value="WD_REPEATS_REGION"/>
    <property type="match status" value="1"/>
</dbReference>
<evidence type="ECO:0000313" key="5">
    <source>
        <dbReference type="Proteomes" id="UP000077115"/>
    </source>
</evidence>
<dbReference type="SMART" id="SM00320">
    <property type="entry name" value="WD40"/>
    <property type="match status" value="7"/>
</dbReference>
<dbReference type="Gene3D" id="2.130.10.10">
    <property type="entry name" value="YVTN repeat-like/Quinoprotein amine dehydrogenase"/>
    <property type="match status" value="2"/>
</dbReference>
<dbReference type="InterPro" id="IPR015943">
    <property type="entry name" value="WD40/YVTN_repeat-like_dom_sf"/>
</dbReference>
<evidence type="ECO:0000256" key="3">
    <source>
        <dbReference type="PROSITE-ProRule" id="PRU00221"/>
    </source>
</evidence>
<dbReference type="Pfam" id="PF00400">
    <property type="entry name" value="WD40"/>
    <property type="match status" value="6"/>
</dbReference>
<dbReference type="PROSITE" id="PS50082">
    <property type="entry name" value="WD_REPEATS_2"/>
    <property type="match status" value="2"/>
</dbReference>
<feature type="repeat" description="WD" evidence="3">
    <location>
        <begin position="231"/>
        <end position="270"/>
    </location>
</feature>
<keyword evidence="2" id="KW-0677">Repeat</keyword>
<dbReference type="PANTHER" id="PTHR22847:SF637">
    <property type="entry name" value="WD REPEAT DOMAIN 5B"/>
    <property type="match status" value="1"/>
</dbReference>
<dbReference type="PANTHER" id="PTHR22847">
    <property type="entry name" value="WD40 REPEAT PROTEIN"/>
    <property type="match status" value="1"/>
</dbReference>
<evidence type="ECO:0000256" key="2">
    <source>
        <dbReference type="ARBA" id="ARBA00022737"/>
    </source>
</evidence>
<dbReference type="InterPro" id="IPR019775">
    <property type="entry name" value="WD40_repeat_CS"/>
</dbReference>